<dbReference type="Proteomes" id="UP000664169">
    <property type="component" value="Unassembled WGS sequence"/>
</dbReference>
<dbReference type="AlphaFoldDB" id="A0A8H3FDP1"/>
<feature type="transmembrane region" description="Helical" evidence="1">
    <location>
        <begin position="162"/>
        <end position="183"/>
    </location>
</feature>
<feature type="domain" description="DUF6536" evidence="2">
    <location>
        <begin position="50"/>
        <end position="201"/>
    </location>
</feature>
<keyword evidence="1" id="KW-0472">Membrane</keyword>
<reference evidence="3" key="1">
    <citation type="submission" date="2021-03" db="EMBL/GenBank/DDBJ databases">
        <authorList>
            <person name="Tagirdzhanova G."/>
        </authorList>
    </citation>
    <scope>NUCLEOTIDE SEQUENCE</scope>
</reference>
<feature type="transmembrane region" description="Helical" evidence="1">
    <location>
        <begin position="537"/>
        <end position="558"/>
    </location>
</feature>
<dbReference type="EMBL" id="CAJPDQ010000017">
    <property type="protein sequence ID" value="CAF9921720.1"/>
    <property type="molecule type" value="Genomic_DNA"/>
</dbReference>
<feature type="transmembrane region" description="Helical" evidence="1">
    <location>
        <begin position="630"/>
        <end position="652"/>
    </location>
</feature>
<dbReference type="PANTHER" id="PTHR35395">
    <property type="entry name" value="DUF6536 DOMAIN-CONTAINING PROTEIN"/>
    <property type="match status" value="1"/>
</dbReference>
<protein>
    <recommendedName>
        <fullName evidence="2">DUF6536 domain-containing protein</fullName>
    </recommendedName>
</protein>
<evidence type="ECO:0000256" key="1">
    <source>
        <dbReference type="SAM" id="Phobius"/>
    </source>
</evidence>
<evidence type="ECO:0000313" key="4">
    <source>
        <dbReference type="Proteomes" id="UP000664169"/>
    </source>
</evidence>
<keyword evidence="1" id="KW-0812">Transmembrane</keyword>
<accession>A0A8H3FDP1</accession>
<dbReference type="OrthoDB" id="5429634at2759"/>
<gene>
    <name evidence="3" type="ORF">GOMPHAMPRED_002373</name>
</gene>
<evidence type="ECO:0000313" key="3">
    <source>
        <dbReference type="EMBL" id="CAF9921720.1"/>
    </source>
</evidence>
<dbReference type="PANTHER" id="PTHR35395:SF1">
    <property type="entry name" value="DUF6536 DOMAIN-CONTAINING PROTEIN"/>
    <property type="match status" value="1"/>
</dbReference>
<comment type="caution">
    <text evidence="3">The sequence shown here is derived from an EMBL/GenBank/DDBJ whole genome shotgun (WGS) entry which is preliminary data.</text>
</comment>
<feature type="transmembrane region" description="Helical" evidence="1">
    <location>
        <begin position="579"/>
        <end position="602"/>
    </location>
</feature>
<name>A0A8H3FDP1_9LECA</name>
<dbReference type="Pfam" id="PF20163">
    <property type="entry name" value="DUF6536"/>
    <property type="match status" value="1"/>
</dbReference>
<proteinExistence type="predicted"/>
<keyword evidence="4" id="KW-1185">Reference proteome</keyword>
<organism evidence="3 4">
    <name type="scientific">Gomphillus americanus</name>
    <dbReference type="NCBI Taxonomy" id="1940652"/>
    <lineage>
        <taxon>Eukaryota</taxon>
        <taxon>Fungi</taxon>
        <taxon>Dikarya</taxon>
        <taxon>Ascomycota</taxon>
        <taxon>Pezizomycotina</taxon>
        <taxon>Lecanoromycetes</taxon>
        <taxon>OSLEUM clade</taxon>
        <taxon>Ostropomycetidae</taxon>
        <taxon>Ostropales</taxon>
        <taxon>Graphidaceae</taxon>
        <taxon>Gomphilloideae</taxon>
        <taxon>Gomphillus</taxon>
    </lineage>
</organism>
<keyword evidence="1" id="KW-1133">Transmembrane helix</keyword>
<evidence type="ECO:0000259" key="2">
    <source>
        <dbReference type="Pfam" id="PF20163"/>
    </source>
</evidence>
<feature type="transmembrane region" description="Helical" evidence="1">
    <location>
        <begin position="451"/>
        <end position="475"/>
    </location>
</feature>
<feature type="transmembrane region" description="Helical" evidence="1">
    <location>
        <begin position="48"/>
        <end position="74"/>
    </location>
</feature>
<dbReference type="InterPro" id="IPR046623">
    <property type="entry name" value="DUF6536"/>
</dbReference>
<sequence length="719" mass="79845">MSTITRKKIAYEALPTPGVDHCSTAETPFLLPHIDDKGLPKPPTSFRIGWRFTMACSLVATVFTFACNIIVMIWSSQQSRSINDNFLLFSGDCATVKTIDTWAHLAINILSTLLLGASNHTLQVLVAPTREDVDATHALHKSVDIAVPSITNWTFMTLQKRILFLIVVITSLPLHLIFNSVIFSTDSAIEYQATVVSSDFLQHNPTAAPWNDGMFQNTTFYDIPEDGDHIYLAKATVYQLWHDANSNLFTTIEPDHCRDITLNIFKSTYSNIILFTDFSSPNRSLISSYRLIPSQENSIPCALPKDAWSCMPSGIPDEEWLLPYQIFKDPYANNGAAQVTSCSIQQGQRHCTVELIPKLLAIVMVCNFLKGAALTYVLVSSIISEPLLTLGDAIASFLEISDKYTNHQGGLSTVDTRRSLVPDRHRGSAVDENMNGWWQPYRRYFSSVSPLRWMATLQLFFSYCSLGLGMILAFYGPYHASFSWKPKTRTNFSQQWQAGFGALFSDLFYQPQIFSDPTNVLIANAIIANTPQLVLSLAYITCNGLFTCMCVSAEWAGYAQEKKRGLRVTNPAGQQRRSYWLSLPFKISIPLLIMSGALHWLLSQTIYVVRLDFFTAEGTKSNDAINGIGWAPLMLVIFLAAAGVLLLVLLAFSLQKFPPGIPIVSGNSWAISAGCHAIKSGESLQKLGYGVISELGDDKYHVGFSSGNVRPLVPGEHYR</sequence>